<gene>
    <name evidence="5" type="ORF">ACHAXA_005056</name>
</gene>
<feature type="compositionally biased region" description="Low complexity" evidence="3">
    <location>
        <begin position="115"/>
        <end position="138"/>
    </location>
</feature>
<protein>
    <recommendedName>
        <fullName evidence="4">RRM domain-containing protein</fullName>
    </recommendedName>
</protein>
<dbReference type="GO" id="GO:0003723">
    <property type="term" value="F:RNA binding"/>
    <property type="evidence" value="ECO:0007669"/>
    <property type="project" value="UniProtKB-UniRule"/>
</dbReference>
<accession>A0ABD3SSB4</accession>
<dbReference type="AlphaFoldDB" id="A0ABD3SSB4"/>
<comment type="caution">
    <text evidence="5">The sequence shown here is derived from an EMBL/GenBank/DDBJ whole genome shotgun (WGS) entry which is preliminary data.</text>
</comment>
<keyword evidence="6" id="KW-1185">Reference proteome</keyword>
<dbReference type="InterPro" id="IPR050825">
    <property type="entry name" value="RBM42_RBP45_47-like"/>
</dbReference>
<dbReference type="InterPro" id="IPR012677">
    <property type="entry name" value="Nucleotide-bd_a/b_plait_sf"/>
</dbReference>
<name>A0ABD3SSB4_9STRA</name>
<dbReference type="PANTHER" id="PTHR47640:SF11">
    <property type="entry name" value="RNA-BINDING PROTEIN 42"/>
    <property type="match status" value="1"/>
</dbReference>
<feature type="compositionally biased region" description="Low complexity" evidence="3">
    <location>
        <begin position="71"/>
        <end position="80"/>
    </location>
</feature>
<feature type="region of interest" description="Disordered" evidence="3">
    <location>
        <begin position="105"/>
        <end position="168"/>
    </location>
</feature>
<evidence type="ECO:0000256" key="1">
    <source>
        <dbReference type="ARBA" id="ARBA00022884"/>
    </source>
</evidence>
<dbReference type="PROSITE" id="PS50102">
    <property type="entry name" value="RRM"/>
    <property type="match status" value="1"/>
</dbReference>
<feature type="compositionally biased region" description="Polar residues" evidence="3">
    <location>
        <begin position="139"/>
        <end position="148"/>
    </location>
</feature>
<feature type="region of interest" description="Disordered" evidence="3">
    <location>
        <begin position="18"/>
        <end position="80"/>
    </location>
</feature>
<dbReference type="CDD" id="cd12383">
    <property type="entry name" value="RRM_RBM42"/>
    <property type="match status" value="1"/>
</dbReference>
<organism evidence="5 6">
    <name type="scientific">Cyclostephanos tholiformis</name>
    <dbReference type="NCBI Taxonomy" id="382380"/>
    <lineage>
        <taxon>Eukaryota</taxon>
        <taxon>Sar</taxon>
        <taxon>Stramenopiles</taxon>
        <taxon>Ochrophyta</taxon>
        <taxon>Bacillariophyta</taxon>
        <taxon>Coscinodiscophyceae</taxon>
        <taxon>Thalassiosirophycidae</taxon>
        <taxon>Stephanodiscales</taxon>
        <taxon>Stephanodiscaceae</taxon>
        <taxon>Cyclostephanos</taxon>
    </lineage>
</organism>
<dbReference type="Pfam" id="PF00076">
    <property type="entry name" value="RRM_1"/>
    <property type="match status" value="1"/>
</dbReference>
<dbReference type="Proteomes" id="UP001530377">
    <property type="component" value="Unassembled WGS sequence"/>
</dbReference>
<evidence type="ECO:0000313" key="5">
    <source>
        <dbReference type="EMBL" id="KAL3827310.1"/>
    </source>
</evidence>
<reference evidence="5 6" key="1">
    <citation type="submission" date="2024-10" db="EMBL/GenBank/DDBJ databases">
        <title>Updated reference genomes for cyclostephanoid diatoms.</title>
        <authorList>
            <person name="Roberts W.R."/>
            <person name="Alverson A.J."/>
        </authorList>
    </citation>
    <scope>NUCLEOTIDE SEQUENCE [LARGE SCALE GENOMIC DNA]</scope>
    <source>
        <strain evidence="5 6">AJA228-03</strain>
    </source>
</reference>
<dbReference type="EMBL" id="JALLPB020000005">
    <property type="protein sequence ID" value="KAL3827310.1"/>
    <property type="molecule type" value="Genomic_DNA"/>
</dbReference>
<feature type="non-terminal residue" evidence="5">
    <location>
        <position position="1"/>
    </location>
</feature>
<evidence type="ECO:0000313" key="6">
    <source>
        <dbReference type="Proteomes" id="UP001530377"/>
    </source>
</evidence>
<dbReference type="InterPro" id="IPR034215">
    <property type="entry name" value="RBM42_RRM"/>
</dbReference>
<evidence type="ECO:0000256" key="2">
    <source>
        <dbReference type="PROSITE-ProRule" id="PRU00176"/>
    </source>
</evidence>
<dbReference type="Gene3D" id="3.30.70.330">
    <property type="match status" value="1"/>
</dbReference>
<dbReference type="InterPro" id="IPR000504">
    <property type="entry name" value="RRM_dom"/>
</dbReference>
<keyword evidence="1 2" id="KW-0694">RNA-binding</keyword>
<dbReference type="PANTHER" id="PTHR47640">
    <property type="entry name" value="TRNA SELENOCYSTEINE 1-ASSOCIATED PROTEIN 1-RELATED-RELATED"/>
    <property type="match status" value="1"/>
</dbReference>
<feature type="domain" description="RRM" evidence="4">
    <location>
        <begin position="186"/>
        <end position="264"/>
    </location>
</feature>
<evidence type="ECO:0000256" key="3">
    <source>
        <dbReference type="SAM" id="MobiDB-lite"/>
    </source>
</evidence>
<sequence length="343" mass="38227">NTMDDDLDAFFNDVENAVKDVKDDNEEENRGSASSWFVKEPRGDEEDDDNDRRGGPPSKRTRMTSTNDDMSSSYAASVPPVKSAVKVVASSVPVVSILAQMPSGGGGGCGPSLAPPISTSHPHIPPTTSSYPSAPTSTLNGHQRQQPSLIPPPPPIVASDGKAHTRSAAGETWLDPTLSQWPENDFRLFVGNLAKDLRQNHLEQAFSKYPSFHMARVMYDKNTGKSRGYGFVSLMDPKDCARAIREMDQSWLGSRPLKVKLSEWRDREWKEVVKKKGWVEKRKNRHFVSHKYDREITTAKFLDEQIITLGVETKSNTKGRFGWVAHTYKVEQEDAEVTRPLGD</sequence>
<evidence type="ECO:0000259" key="4">
    <source>
        <dbReference type="PROSITE" id="PS50102"/>
    </source>
</evidence>
<dbReference type="SUPFAM" id="SSF54928">
    <property type="entry name" value="RNA-binding domain, RBD"/>
    <property type="match status" value="1"/>
</dbReference>
<dbReference type="InterPro" id="IPR035979">
    <property type="entry name" value="RBD_domain_sf"/>
</dbReference>
<dbReference type="SMART" id="SM00360">
    <property type="entry name" value="RRM"/>
    <property type="match status" value="1"/>
</dbReference>
<proteinExistence type="predicted"/>